<feature type="transmembrane region" description="Helical" evidence="1">
    <location>
        <begin position="111"/>
        <end position="131"/>
    </location>
</feature>
<feature type="transmembrane region" description="Helical" evidence="1">
    <location>
        <begin position="35"/>
        <end position="56"/>
    </location>
</feature>
<protein>
    <submittedName>
        <fullName evidence="3">DUF4405 domain-containing protein</fullName>
    </submittedName>
</protein>
<feature type="transmembrane region" description="Helical" evidence="1">
    <location>
        <begin position="194"/>
        <end position="215"/>
    </location>
</feature>
<evidence type="ECO:0000313" key="3">
    <source>
        <dbReference type="EMBL" id="MBC5647711.1"/>
    </source>
</evidence>
<name>A0ABR7ED42_9FIRM</name>
<dbReference type="SUPFAM" id="SSF81342">
    <property type="entry name" value="Transmembrane di-heme cytochromes"/>
    <property type="match status" value="1"/>
</dbReference>
<dbReference type="Pfam" id="PF14358">
    <property type="entry name" value="DUF4405"/>
    <property type="match status" value="1"/>
</dbReference>
<feature type="transmembrane region" description="Helical" evidence="1">
    <location>
        <begin position="68"/>
        <end position="91"/>
    </location>
</feature>
<feature type="domain" description="Flavinylation-associated cytochrome" evidence="2">
    <location>
        <begin position="73"/>
        <end position="131"/>
    </location>
</feature>
<dbReference type="InterPro" id="IPR016174">
    <property type="entry name" value="Di-haem_cyt_TM"/>
</dbReference>
<keyword evidence="4" id="KW-1185">Reference proteome</keyword>
<feature type="transmembrane region" description="Helical" evidence="1">
    <location>
        <begin position="151"/>
        <end position="170"/>
    </location>
</feature>
<organism evidence="3 4">
    <name type="scientific">Christensenella tenuis</name>
    <dbReference type="NCBI Taxonomy" id="2763033"/>
    <lineage>
        <taxon>Bacteria</taxon>
        <taxon>Bacillati</taxon>
        <taxon>Bacillota</taxon>
        <taxon>Clostridia</taxon>
        <taxon>Christensenellales</taxon>
        <taxon>Christensenellaceae</taxon>
        <taxon>Christensenella</taxon>
    </lineage>
</organism>
<evidence type="ECO:0000259" key="2">
    <source>
        <dbReference type="Pfam" id="PF14358"/>
    </source>
</evidence>
<proteinExistence type="predicted"/>
<dbReference type="EMBL" id="JACOON010000002">
    <property type="protein sequence ID" value="MBC5647711.1"/>
    <property type="molecule type" value="Genomic_DNA"/>
</dbReference>
<keyword evidence="1" id="KW-0472">Membrane</keyword>
<accession>A0ABR7ED42</accession>
<evidence type="ECO:0000313" key="4">
    <source>
        <dbReference type="Proteomes" id="UP000606889"/>
    </source>
</evidence>
<evidence type="ECO:0000256" key="1">
    <source>
        <dbReference type="SAM" id="Phobius"/>
    </source>
</evidence>
<dbReference type="RefSeq" id="WP_186857230.1">
    <property type="nucleotide sequence ID" value="NZ_JACOON010000002.1"/>
</dbReference>
<keyword evidence="1" id="KW-1133">Transmembrane helix</keyword>
<keyword evidence="1" id="KW-0812">Transmembrane</keyword>
<reference evidence="3 4" key="1">
    <citation type="submission" date="2020-08" db="EMBL/GenBank/DDBJ databases">
        <title>Genome public.</title>
        <authorList>
            <person name="Liu C."/>
            <person name="Sun Q."/>
        </authorList>
    </citation>
    <scope>NUCLEOTIDE SEQUENCE [LARGE SCALE GENOMIC DNA]</scope>
    <source>
        <strain evidence="3 4">NSJ-35</strain>
    </source>
</reference>
<feature type="transmembrane region" description="Helical" evidence="1">
    <location>
        <begin position="9"/>
        <end position="29"/>
    </location>
</feature>
<gene>
    <name evidence="3" type="ORF">H8S18_05140</name>
</gene>
<dbReference type="Proteomes" id="UP000606889">
    <property type="component" value="Unassembled WGS sequence"/>
</dbReference>
<dbReference type="InterPro" id="IPR025517">
    <property type="entry name" value="DUF4405"/>
</dbReference>
<comment type="caution">
    <text evidence="3">The sequence shown here is derived from an EMBL/GenBank/DDBJ whole genome shotgun (WGS) entry which is preliminary data.</text>
</comment>
<sequence>MKPKATMKTLIDVLLTLTLLFLMGYQFWGDEAHEWAGAGMLALFVIHHILNVGWYKNLFRGRYTPARILGLCVNILLLAAVVIQMYSGIMMSRHVFAFLPVEGGMAVARRLHIIGAYWGFVLMSLHLGLHWNMVIGMMEKRTKTKPSKARFASLFAAGALVAGYGAFVFIKRNLASYLFLQTEFVFLDYGEPQVLFYLDYLALMGLFIFLAHYFSKFFRKKETGKIKGDRKNQRRGFENLNKEEIIH</sequence>